<evidence type="ECO:0000256" key="9">
    <source>
        <dbReference type="ARBA" id="ARBA00025174"/>
    </source>
</evidence>
<keyword evidence="7 10" id="KW-0663">Pyridoxal phosphate</keyword>
<dbReference type="SUPFAM" id="SSF53756">
    <property type="entry name" value="UDP-Glycosyltransferase/glycogen phosphorylase"/>
    <property type="match status" value="1"/>
</dbReference>
<sequence>MPDIRPHAQRARVAYLTMEIGLRAEMHTYSGGLGILAGDIARSAADLGLPMVFVTLASREGYLRQGLDREGRQVDHTDPWEPSDWAMPLDETVKIELEGRPVHIRAWLFEVVSPLGGAVPVLLLDTDLPQNDPRDRTITGRLYGGAEPERIKQEAVLGFGADLVLRTLGFRVESYHLNEGHAAFLPLARLLRRRDEASPGAAPKDPAGQGDTASDIEAVRQACVFTTHTPVEAGHDRFDYADVERILGDLAPVDVLKPLAGPEVLNMTHLALSLSRYVNGVAKRHGEVASALYPAYRVHAITNGVHLGQWAHPALARLFDARLPGWRETPETLHHADYLDPEELRAARREAKSALLAEIKARTGQELDPTLPLFGFARRMTGYKRPDLLFSDLDRLRAIARGYPFQVVMAGKAHPKDAAGKEGIGRIAEAAQALAGEVPVVFVPGYDMALAAHLVGGSDVWLNTPVPPLEASGTSGMKAALNGGLNLSILDGWWVEGWEEGVTGWAVDAPGEDEPVGVAGQTMAQASAPLSAVPALAAEGDGFLPLEEAAQDGPETHAARLYDKLEQVVLPLWHENPEGWARMMRQAIARVAPVFNSHAMMRRYTREAYRW</sequence>
<evidence type="ECO:0000313" key="11">
    <source>
        <dbReference type="EMBL" id="EYD74762.1"/>
    </source>
</evidence>
<dbReference type="InterPro" id="IPR011834">
    <property type="entry name" value="Agluc_phsphrylas"/>
</dbReference>
<feature type="modified residue" description="N6-(pyridoxal phosphate)lysine" evidence="10">
    <location>
        <position position="478"/>
    </location>
</feature>
<evidence type="ECO:0000256" key="10">
    <source>
        <dbReference type="PIRSR" id="PIRSR000460-1"/>
    </source>
</evidence>
<dbReference type="PIRSF" id="PIRSF000460">
    <property type="entry name" value="Pprylas_GlgP"/>
    <property type="match status" value="1"/>
</dbReference>
<evidence type="ECO:0000313" key="12">
    <source>
        <dbReference type="Proteomes" id="UP000019666"/>
    </source>
</evidence>
<dbReference type="Proteomes" id="UP000019666">
    <property type="component" value="Unassembled WGS sequence"/>
</dbReference>
<evidence type="ECO:0000256" key="1">
    <source>
        <dbReference type="ARBA" id="ARBA00001275"/>
    </source>
</evidence>
<dbReference type="EMBL" id="AOSK01000108">
    <property type="protein sequence ID" value="EYD74762.1"/>
    <property type="molecule type" value="Genomic_DNA"/>
</dbReference>
<dbReference type="HOGENOM" id="CLU_015112_1_0_5"/>
<name>A0A017HJR9_9RHOB</name>
<dbReference type="EC" id="2.4.1.1" evidence="4"/>
<keyword evidence="6 11" id="KW-0808">Transferase</keyword>
<dbReference type="PANTHER" id="PTHR42655:SF1">
    <property type="entry name" value="GLYCOGEN PHOSPHORYLASE"/>
    <property type="match status" value="1"/>
</dbReference>
<comment type="similarity">
    <text evidence="3">Belongs to the glycogen phosphorylase family.</text>
</comment>
<dbReference type="PROSITE" id="PS00102">
    <property type="entry name" value="PHOSPHORYLASE"/>
    <property type="match status" value="1"/>
</dbReference>
<keyword evidence="12" id="KW-1185">Reference proteome</keyword>
<dbReference type="Pfam" id="PF00343">
    <property type="entry name" value="Phosphorylase"/>
    <property type="match status" value="1"/>
</dbReference>
<dbReference type="RefSeq" id="WP_245639232.1">
    <property type="nucleotide sequence ID" value="NZ_KK088570.1"/>
</dbReference>
<proteinExistence type="inferred from homology"/>
<dbReference type="InterPro" id="IPR052182">
    <property type="entry name" value="Glycogen/Maltodextrin_Phosph"/>
</dbReference>
<evidence type="ECO:0000256" key="4">
    <source>
        <dbReference type="ARBA" id="ARBA00012591"/>
    </source>
</evidence>
<dbReference type="PANTHER" id="PTHR42655">
    <property type="entry name" value="GLYCOGEN PHOSPHORYLASE"/>
    <property type="match status" value="1"/>
</dbReference>
<comment type="cofactor">
    <cofactor evidence="2">
        <name>pyridoxal 5'-phosphate</name>
        <dbReference type="ChEBI" id="CHEBI:597326"/>
    </cofactor>
</comment>
<comment type="function">
    <text evidence="9">Phosphorylase is an important allosteric enzyme in carbohydrate metabolism. Enzymes from different sources differ in their regulatory mechanisms and in their natural substrates. However, all known phosphorylases share catalytic and structural properties.</text>
</comment>
<evidence type="ECO:0000256" key="8">
    <source>
        <dbReference type="ARBA" id="ARBA00023277"/>
    </source>
</evidence>
<dbReference type="PATRIC" id="fig|442562.3.peg.3662"/>
<keyword evidence="5 11" id="KW-0328">Glycosyltransferase</keyword>
<evidence type="ECO:0000256" key="7">
    <source>
        <dbReference type="ARBA" id="ARBA00022898"/>
    </source>
</evidence>
<evidence type="ECO:0000256" key="3">
    <source>
        <dbReference type="ARBA" id="ARBA00006047"/>
    </source>
</evidence>
<dbReference type="GO" id="GO:0030170">
    <property type="term" value="F:pyridoxal phosphate binding"/>
    <property type="evidence" value="ECO:0007669"/>
    <property type="project" value="InterPro"/>
</dbReference>
<dbReference type="AlphaFoldDB" id="A0A017HJR9"/>
<comment type="caution">
    <text evidence="11">The sequence shown here is derived from an EMBL/GenBank/DDBJ whole genome shotgun (WGS) entry which is preliminary data.</text>
</comment>
<dbReference type="STRING" id="442562.Rumeso_03715"/>
<dbReference type="InterPro" id="IPR000811">
    <property type="entry name" value="Glyco_trans_35"/>
</dbReference>
<dbReference type="GO" id="GO:0005975">
    <property type="term" value="P:carbohydrate metabolic process"/>
    <property type="evidence" value="ECO:0007669"/>
    <property type="project" value="InterPro"/>
</dbReference>
<gene>
    <name evidence="11" type="ORF">Rumeso_03715</name>
</gene>
<accession>A0A017HJR9</accession>
<dbReference type="Gene3D" id="3.40.50.2000">
    <property type="entry name" value="Glycogen Phosphorylase B"/>
    <property type="match status" value="3"/>
</dbReference>
<evidence type="ECO:0000256" key="5">
    <source>
        <dbReference type="ARBA" id="ARBA00022676"/>
    </source>
</evidence>
<comment type="catalytic activity">
    <reaction evidence="1">
        <text>[(1-&gt;4)-alpha-D-glucosyl](n) + phosphate = [(1-&gt;4)-alpha-D-glucosyl](n-1) + alpha-D-glucose 1-phosphate</text>
        <dbReference type="Rhea" id="RHEA:41732"/>
        <dbReference type="Rhea" id="RHEA-COMP:9584"/>
        <dbReference type="Rhea" id="RHEA-COMP:9586"/>
        <dbReference type="ChEBI" id="CHEBI:15444"/>
        <dbReference type="ChEBI" id="CHEBI:43474"/>
        <dbReference type="ChEBI" id="CHEBI:58601"/>
        <dbReference type="EC" id="2.4.1.1"/>
    </reaction>
</comment>
<dbReference type="NCBIfam" id="TIGR02094">
    <property type="entry name" value="more_P_ylases"/>
    <property type="match status" value="1"/>
</dbReference>
<evidence type="ECO:0000256" key="6">
    <source>
        <dbReference type="ARBA" id="ARBA00022679"/>
    </source>
</evidence>
<evidence type="ECO:0000256" key="2">
    <source>
        <dbReference type="ARBA" id="ARBA00001933"/>
    </source>
</evidence>
<keyword evidence="8" id="KW-0119">Carbohydrate metabolism</keyword>
<dbReference type="InterPro" id="IPR035090">
    <property type="entry name" value="Pyridoxal_P_attach_site"/>
</dbReference>
<organism evidence="11 12">
    <name type="scientific">Rubellimicrobium mesophilum DSM 19309</name>
    <dbReference type="NCBI Taxonomy" id="442562"/>
    <lineage>
        <taxon>Bacteria</taxon>
        <taxon>Pseudomonadati</taxon>
        <taxon>Pseudomonadota</taxon>
        <taxon>Alphaproteobacteria</taxon>
        <taxon>Rhodobacterales</taxon>
        <taxon>Roseobacteraceae</taxon>
        <taxon>Rubellimicrobium</taxon>
    </lineage>
</organism>
<dbReference type="GO" id="GO:0008184">
    <property type="term" value="F:glycogen phosphorylase activity"/>
    <property type="evidence" value="ECO:0007669"/>
    <property type="project" value="InterPro"/>
</dbReference>
<protein>
    <recommendedName>
        <fullName evidence="4">glycogen phosphorylase</fullName>
        <ecNumber evidence="4">2.4.1.1</ecNumber>
    </recommendedName>
</protein>
<reference evidence="11 12" key="1">
    <citation type="submission" date="2013-02" db="EMBL/GenBank/DDBJ databases">
        <authorList>
            <person name="Fiebig A."/>
            <person name="Goeker M."/>
            <person name="Klenk H.-P.P."/>
        </authorList>
    </citation>
    <scope>NUCLEOTIDE SEQUENCE [LARGE SCALE GENOMIC DNA]</scope>
    <source>
        <strain evidence="11 12">DSM 19309</strain>
    </source>
</reference>